<evidence type="ECO:0000256" key="2">
    <source>
        <dbReference type="ARBA" id="ARBA00022801"/>
    </source>
</evidence>
<feature type="domain" description="Thioesterase" evidence="3">
    <location>
        <begin position="45"/>
        <end position="118"/>
    </location>
</feature>
<dbReference type="STRING" id="981085.W9REG0"/>
<proteinExistence type="inferred from homology"/>
<comment type="similarity">
    <text evidence="1">Belongs to the thioesterase PaaI family.</text>
</comment>
<evidence type="ECO:0000313" key="5">
    <source>
        <dbReference type="Proteomes" id="UP000030645"/>
    </source>
</evidence>
<reference evidence="5" key="1">
    <citation type="submission" date="2013-01" db="EMBL/GenBank/DDBJ databases">
        <title>Draft Genome Sequence of a Mulberry Tree, Morus notabilis C.K. Schneid.</title>
        <authorList>
            <person name="He N."/>
            <person name="Zhao S."/>
        </authorList>
    </citation>
    <scope>NUCLEOTIDE SEQUENCE</scope>
</reference>
<dbReference type="InterPro" id="IPR029069">
    <property type="entry name" value="HotDog_dom_sf"/>
</dbReference>
<dbReference type="EMBL" id="KE344648">
    <property type="protein sequence ID" value="EXB74529.1"/>
    <property type="molecule type" value="Genomic_DNA"/>
</dbReference>
<keyword evidence="5" id="KW-1185">Reference proteome</keyword>
<dbReference type="KEGG" id="mnt:21408889"/>
<dbReference type="PANTHER" id="PTHR21660:SF1">
    <property type="entry name" value="ACYL-COENZYME A THIOESTERASE 13"/>
    <property type="match status" value="1"/>
</dbReference>
<evidence type="ECO:0000313" key="4">
    <source>
        <dbReference type="EMBL" id="EXB74529.1"/>
    </source>
</evidence>
<organism evidence="4 5">
    <name type="scientific">Morus notabilis</name>
    <dbReference type="NCBI Taxonomy" id="981085"/>
    <lineage>
        <taxon>Eukaryota</taxon>
        <taxon>Viridiplantae</taxon>
        <taxon>Streptophyta</taxon>
        <taxon>Embryophyta</taxon>
        <taxon>Tracheophyta</taxon>
        <taxon>Spermatophyta</taxon>
        <taxon>Magnoliopsida</taxon>
        <taxon>eudicotyledons</taxon>
        <taxon>Gunneridae</taxon>
        <taxon>Pentapetalae</taxon>
        <taxon>rosids</taxon>
        <taxon>fabids</taxon>
        <taxon>Rosales</taxon>
        <taxon>Moraceae</taxon>
        <taxon>Moreae</taxon>
        <taxon>Morus</taxon>
    </lineage>
</organism>
<protein>
    <recommendedName>
        <fullName evidence="3">Thioesterase domain-containing protein</fullName>
    </recommendedName>
</protein>
<dbReference type="CDD" id="cd03443">
    <property type="entry name" value="PaaI_thioesterase"/>
    <property type="match status" value="1"/>
</dbReference>
<dbReference type="OrthoDB" id="46529at2759"/>
<keyword evidence="2" id="KW-0378">Hydrolase</keyword>
<dbReference type="SUPFAM" id="SSF54637">
    <property type="entry name" value="Thioesterase/thiol ester dehydrase-isomerase"/>
    <property type="match status" value="1"/>
</dbReference>
<name>W9REG0_9ROSA</name>
<dbReference type="PANTHER" id="PTHR21660">
    <property type="entry name" value="THIOESTERASE SUPERFAMILY MEMBER-RELATED"/>
    <property type="match status" value="1"/>
</dbReference>
<dbReference type="Pfam" id="PF03061">
    <property type="entry name" value="4HBT"/>
    <property type="match status" value="1"/>
</dbReference>
<dbReference type="Gene3D" id="3.10.129.10">
    <property type="entry name" value="Hotdog Thioesterase"/>
    <property type="match status" value="1"/>
</dbReference>
<evidence type="ECO:0000256" key="1">
    <source>
        <dbReference type="ARBA" id="ARBA00008324"/>
    </source>
</evidence>
<dbReference type="InterPro" id="IPR006683">
    <property type="entry name" value="Thioestr_dom"/>
</dbReference>
<dbReference type="eggNOG" id="KOG3328">
    <property type="taxonomic scope" value="Eukaryota"/>
</dbReference>
<accession>W9REG0</accession>
<sequence>MEDSNLQKSRQLIEDLSKGVVGSELEISTSKASKSSQPTKDQNGNWQAGAIATMIDNVGAIAVHSLGGPARVSLDFSVSYFSTAKFKEEIEIEAKVVKERGRLILHVVEVRRKNGGELIAIGKQWMASKGQASTSRL</sequence>
<dbReference type="GO" id="GO:0047617">
    <property type="term" value="F:fatty acyl-CoA hydrolase activity"/>
    <property type="evidence" value="ECO:0007669"/>
    <property type="project" value="InterPro"/>
</dbReference>
<dbReference type="AlphaFoldDB" id="W9REG0"/>
<dbReference type="InterPro" id="IPR039298">
    <property type="entry name" value="ACOT13"/>
</dbReference>
<gene>
    <name evidence="4" type="ORF">L484_026226</name>
</gene>
<dbReference type="Proteomes" id="UP000030645">
    <property type="component" value="Unassembled WGS sequence"/>
</dbReference>
<evidence type="ECO:0000259" key="3">
    <source>
        <dbReference type="Pfam" id="PF03061"/>
    </source>
</evidence>